<sequence>MWSRICQQTNHQGQMVSMACSSKNIGTL</sequence>
<protein>
    <submittedName>
        <fullName evidence="1">Uncharacterized protein</fullName>
    </submittedName>
</protein>
<accession>A0A0A8Z745</accession>
<dbReference type="PROSITE" id="PS51257">
    <property type="entry name" value="PROKAR_LIPOPROTEIN"/>
    <property type="match status" value="1"/>
</dbReference>
<reference evidence="1" key="1">
    <citation type="submission" date="2014-09" db="EMBL/GenBank/DDBJ databases">
        <authorList>
            <person name="Magalhaes I.L.F."/>
            <person name="Oliveira U."/>
            <person name="Santos F.R."/>
            <person name="Vidigal T.H.D.A."/>
            <person name="Brescovit A.D."/>
            <person name="Santos A.J."/>
        </authorList>
    </citation>
    <scope>NUCLEOTIDE SEQUENCE</scope>
    <source>
        <tissue evidence="1">Shoot tissue taken approximately 20 cm above the soil surface</tissue>
    </source>
</reference>
<name>A0A0A8Z745_ARUDO</name>
<dbReference type="AlphaFoldDB" id="A0A0A8Z745"/>
<evidence type="ECO:0000313" key="1">
    <source>
        <dbReference type="EMBL" id="JAD33508.1"/>
    </source>
</evidence>
<proteinExistence type="predicted"/>
<reference evidence="1" key="2">
    <citation type="journal article" date="2015" name="Data Brief">
        <title>Shoot transcriptome of the giant reed, Arundo donax.</title>
        <authorList>
            <person name="Barrero R.A."/>
            <person name="Guerrero F.D."/>
            <person name="Moolhuijzen P."/>
            <person name="Goolsby J.A."/>
            <person name="Tidwell J."/>
            <person name="Bellgard S.E."/>
            <person name="Bellgard M.I."/>
        </authorList>
    </citation>
    <scope>NUCLEOTIDE SEQUENCE</scope>
    <source>
        <tissue evidence="1">Shoot tissue taken approximately 20 cm above the soil surface</tissue>
    </source>
</reference>
<organism evidence="1">
    <name type="scientific">Arundo donax</name>
    <name type="common">Giant reed</name>
    <name type="synonym">Donax arundinaceus</name>
    <dbReference type="NCBI Taxonomy" id="35708"/>
    <lineage>
        <taxon>Eukaryota</taxon>
        <taxon>Viridiplantae</taxon>
        <taxon>Streptophyta</taxon>
        <taxon>Embryophyta</taxon>
        <taxon>Tracheophyta</taxon>
        <taxon>Spermatophyta</taxon>
        <taxon>Magnoliopsida</taxon>
        <taxon>Liliopsida</taxon>
        <taxon>Poales</taxon>
        <taxon>Poaceae</taxon>
        <taxon>PACMAD clade</taxon>
        <taxon>Arundinoideae</taxon>
        <taxon>Arundineae</taxon>
        <taxon>Arundo</taxon>
    </lineage>
</organism>
<dbReference type="EMBL" id="GBRH01264387">
    <property type="protein sequence ID" value="JAD33508.1"/>
    <property type="molecule type" value="Transcribed_RNA"/>
</dbReference>